<comment type="function">
    <text evidence="5">Methylates the class 1 translation termination release factors RF1/PrfA and RF2/PrfB on the glutamine residue of the universally conserved GGQ motif.</text>
</comment>
<dbReference type="PANTHER" id="PTHR18895">
    <property type="entry name" value="HEMK METHYLTRANSFERASE"/>
    <property type="match status" value="1"/>
</dbReference>
<comment type="catalytic activity">
    <reaction evidence="4 5">
        <text>L-glutaminyl-[peptide chain release factor] + S-adenosyl-L-methionine = N(5)-methyl-L-glutaminyl-[peptide chain release factor] + S-adenosyl-L-homocysteine + H(+)</text>
        <dbReference type="Rhea" id="RHEA:42896"/>
        <dbReference type="Rhea" id="RHEA-COMP:10271"/>
        <dbReference type="Rhea" id="RHEA-COMP:10272"/>
        <dbReference type="ChEBI" id="CHEBI:15378"/>
        <dbReference type="ChEBI" id="CHEBI:30011"/>
        <dbReference type="ChEBI" id="CHEBI:57856"/>
        <dbReference type="ChEBI" id="CHEBI:59789"/>
        <dbReference type="ChEBI" id="CHEBI:61891"/>
        <dbReference type="EC" id="2.1.1.297"/>
    </reaction>
</comment>
<evidence type="ECO:0000259" key="7">
    <source>
        <dbReference type="Pfam" id="PF17827"/>
    </source>
</evidence>
<evidence type="ECO:0000256" key="2">
    <source>
        <dbReference type="ARBA" id="ARBA00022679"/>
    </source>
</evidence>
<proteinExistence type="inferred from homology"/>
<dbReference type="Pfam" id="PF17827">
    <property type="entry name" value="PrmC_N"/>
    <property type="match status" value="1"/>
</dbReference>
<dbReference type="InterPro" id="IPR007848">
    <property type="entry name" value="Small_mtfrase_dom"/>
</dbReference>
<gene>
    <name evidence="5 8" type="primary">prmC</name>
    <name evidence="8" type="ORF">DQQ01_13430</name>
</gene>
<dbReference type="Gene3D" id="1.10.8.10">
    <property type="entry name" value="DNA helicase RuvA subunit, C-terminal domain"/>
    <property type="match status" value="1"/>
</dbReference>
<dbReference type="InterPro" id="IPR004556">
    <property type="entry name" value="HemK-like"/>
</dbReference>
<sequence length="285" mass="32494">MATYRELLENGKKYLKEKQIEDGNLDAWLLMEHVCGISRTWYFVHEQEEAPKEQETEYRRLFRLRGEKIPLQQLTHEAYFYGMKFYVNEHVLIPRQDTEVLVEEVLKEAKAGKGLRILDMCTGSGCILLSLLANLEESEGTGADLSREALKVAERNGKMLGLSAQWINSDLFQQISGKYDILVSNPPYIQTAVIEGLMEEVKCHEPRMALDGKEDGLYFYRKITEQAGAFLNPGGLLAFEIGYDQGEAVARLLKEQGYEEIQIIKDLAGLDRVVTGKKNQEENHV</sequence>
<dbReference type="Pfam" id="PF05175">
    <property type="entry name" value="MTS"/>
    <property type="match status" value="1"/>
</dbReference>
<dbReference type="InterPro" id="IPR040758">
    <property type="entry name" value="PrmC_N"/>
</dbReference>
<dbReference type="SUPFAM" id="SSF53335">
    <property type="entry name" value="S-adenosyl-L-methionine-dependent methyltransferases"/>
    <property type="match status" value="1"/>
</dbReference>
<dbReference type="EMBL" id="CP030280">
    <property type="protein sequence ID" value="AWY98971.1"/>
    <property type="molecule type" value="Genomic_DNA"/>
</dbReference>
<dbReference type="PANTHER" id="PTHR18895:SF74">
    <property type="entry name" value="MTRF1L RELEASE FACTOR GLUTAMINE METHYLTRANSFERASE"/>
    <property type="match status" value="1"/>
</dbReference>
<comment type="similarity">
    <text evidence="5">Belongs to the protein N5-glutamine methyltransferase family. PrmC subfamily.</text>
</comment>
<dbReference type="GO" id="GO:0032259">
    <property type="term" value="P:methylation"/>
    <property type="evidence" value="ECO:0007669"/>
    <property type="project" value="UniProtKB-KW"/>
</dbReference>
<accession>A0A2Z4UD75</accession>
<evidence type="ECO:0000313" key="9">
    <source>
        <dbReference type="Proteomes" id="UP000250003"/>
    </source>
</evidence>
<dbReference type="InterPro" id="IPR050320">
    <property type="entry name" value="N5-glutamine_MTase"/>
</dbReference>
<dbReference type="InterPro" id="IPR029063">
    <property type="entry name" value="SAM-dependent_MTases_sf"/>
</dbReference>
<feature type="binding site" evidence="5">
    <location>
        <position position="185"/>
    </location>
    <ligand>
        <name>S-adenosyl-L-methionine</name>
        <dbReference type="ChEBI" id="CHEBI:59789"/>
    </ligand>
</feature>
<reference evidence="9" key="1">
    <citation type="submission" date="2018-06" db="EMBL/GenBank/DDBJ databases">
        <title>Description of Blautia argi sp. nov., a new anaerobic isolated from dog feces.</title>
        <authorList>
            <person name="Chang Y.-H."/>
            <person name="Paek J."/>
            <person name="Shin Y."/>
        </authorList>
    </citation>
    <scope>NUCLEOTIDE SEQUENCE [LARGE SCALE GENOMIC DNA]</scope>
    <source>
        <strain evidence="9">KCTC 15426</strain>
    </source>
</reference>
<dbReference type="NCBIfam" id="TIGR00536">
    <property type="entry name" value="hemK_fam"/>
    <property type="match status" value="1"/>
</dbReference>
<dbReference type="RefSeq" id="WP_111920432.1">
    <property type="nucleotide sequence ID" value="NZ_CAUWHR010000014.1"/>
</dbReference>
<dbReference type="KEGG" id="blau:DQQ01_13430"/>
<dbReference type="InterPro" id="IPR019874">
    <property type="entry name" value="RF_methyltr_PrmC"/>
</dbReference>
<keyword evidence="1 5" id="KW-0489">Methyltransferase</keyword>
<evidence type="ECO:0000313" key="8">
    <source>
        <dbReference type="EMBL" id="AWY98971.1"/>
    </source>
</evidence>
<evidence type="ECO:0000256" key="4">
    <source>
        <dbReference type="ARBA" id="ARBA00048391"/>
    </source>
</evidence>
<dbReference type="HAMAP" id="MF_02126">
    <property type="entry name" value="RF_methyltr_PrmC"/>
    <property type="match status" value="1"/>
</dbReference>
<feature type="binding site" evidence="5">
    <location>
        <position position="144"/>
    </location>
    <ligand>
        <name>S-adenosyl-L-methionine</name>
        <dbReference type="ChEBI" id="CHEBI:59789"/>
    </ligand>
</feature>
<dbReference type="InterPro" id="IPR002052">
    <property type="entry name" value="DNA_methylase_N6_adenine_CS"/>
</dbReference>
<keyword evidence="3 5" id="KW-0949">S-adenosyl-L-methionine</keyword>
<evidence type="ECO:0000256" key="5">
    <source>
        <dbReference type="HAMAP-Rule" id="MF_02126"/>
    </source>
</evidence>
<feature type="binding site" evidence="5">
    <location>
        <begin position="185"/>
        <end position="188"/>
    </location>
    <ligand>
        <name>substrate</name>
    </ligand>
</feature>
<dbReference type="GO" id="GO:0102559">
    <property type="term" value="F:peptide chain release factor N(5)-glutamine methyltransferase activity"/>
    <property type="evidence" value="ECO:0007669"/>
    <property type="project" value="UniProtKB-EC"/>
</dbReference>
<dbReference type="OrthoDB" id="9800643at2"/>
<feature type="domain" description="Methyltransferase small" evidence="6">
    <location>
        <begin position="98"/>
        <end position="192"/>
    </location>
</feature>
<evidence type="ECO:0000259" key="6">
    <source>
        <dbReference type="Pfam" id="PF05175"/>
    </source>
</evidence>
<evidence type="ECO:0000256" key="3">
    <source>
        <dbReference type="ARBA" id="ARBA00022691"/>
    </source>
</evidence>
<comment type="caution">
    <text evidence="5">Lacks conserved residue(s) required for the propagation of feature annotation.</text>
</comment>
<feature type="domain" description="Release factor glutamine methyltransferase N-terminal" evidence="7">
    <location>
        <begin position="6"/>
        <end position="75"/>
    </location>
</feature>
<dbReference type="Gene3D" id="3.40.50.150">
    <property type="entry name" value="Vaccinia Virus protein VP39"/>
    <property type="match status" value="1"/>
</dbReference>
<evidence type="ECO:0000256" key="1">
    <source>
        <dbReference type="ARBA" id="ARBA00022603"/>
    </source>
</evidence>
<dbReference type="AlphaFoldDB" id="A0A2Z4UD75"/>
<dbReference type="EC" id="2.1.1.297" evidence="5"/>
<protein>
    <recommendedName>
        <fullName evidence="5">Release factor glutamine methyltransferase</fullName>
        <shortName evidence="5">RF MTase</shortName>
        <ecNumber evidence="5">2.1.1.297</ecNumber>
    </recommendedName>
    <alternativeName>
        <fullName evidence="5">N5-glutamine methyltransferase PrmC</fullName>
    </alternativeName>
    <alternativeName>
        <fullName evidence="5">Protein-(glutamine-N5) MTase PrmC</fullName>
    </alternativeName>
    <alternativeName>
        <fullName evidence="5">Protein-glutamine N-methyltransferase PrmC</fullName>
    </alternativeName>
</protein>
<dbReference type="NCBIfam" id="TIGR03534">
    <property type="entry name" value="RF_mod_PrmC"/>
    <property type="match status" value="1"/>
</dbReference>
<dbReference type="Proteomes" id="UP000250003">
    <property type="component" value="Chromosome"/>
</dbReference>
<dbReference type="CDD" id="cd02440">
    <property type="entry name" value="AdoMet_MTases"/>
    <property type="match status" value="1"/>
</dbReference>
<dbReference type="PROSITE" id="PS00092">
    <property type="entry name" value="N6_MTASE"/>
    <property type="match status" value="1"/>
</dbReference>
<name>A0A2Z4UD75_9FIRM</name>
<dbReference type="GO" id="GO:0003676">
    <property type="term" value="F:nucleic acid binding"/>
    <property type="evidence" value="ECO:0007669"/>
    <property type="project" value="InterPro"/>
</dbReference>
<keyword evidence="2 5" id="KW-0808">Transferase</keyword>
<organism evidence="8 9">
    <name type="scientific">Blautia argi</name>
    <dbReference type="NCBI Taxonomy" id="1912897"/>
    <lineage>
        <taxon>Bacteria</taxon>
        <taxon>Bacillati</taxon>
        <taxon>Bacillota</taxon>
        <taxon>Clostridia</taxon>
        <taxon>Lachnospirales</taxon>
        <taxon>Lachnospiraceae</taxon>
        <taxon>Blautia</taxon>
    </lineage>
</organism>
<keyword evidence="9" id="KW-1185">Reference proteome</keyword>